<keyword evidence="2" id="KW-0805">Transcription regulation</keyword>
<dbReference type="PRINTS" id="PR00039">
    <property type="entry name" value="HTHLYSR"/>
</dbReference>
<evidence type="ECO:0000256" key="2">
    <source>
        <dbReference type="ARBA" id="ARBA00023015"/>
    </source>
</evidence>
<dbReference type="CDD" id="cd05466">
    <property type="entry name" value="PBP2_LTTR_substrate"/>
    <property type="match status" value="1"/>
</dbReference>
<dbReference type="PANTHER" id="PTHR30126:SF21">
    <property type="entry name" value="TRANSCRIPTIONAL REGULATOR-RELATED"/>
    <property type="match status" value="1"/>
</dbReference>
<dbReference type="Pfam" id="PF00126">
    <property type="entry name" value="HTH_1"/>
    <property type="match status" value="1"/>
</dbReference>
<keyword evidence="3" id="KW-0238">DNA-binding</keyword>
<name>A0A2G4YMK7_9PROT</name>
<dbReference type="InterPro" id="IPR000847">
    <property type="entry name" value="LysR_HTH_N"/>
</dbReference>
<dbReference type="EMBL" id="PDEM01000032">
    <property type="protein sequence ID" value="PHZ83551.1"/>
    <property type="molecule type" value="Genomic_DNA"/>
</dbReference>
<feature type="domain" description="HTH lysR-type" evidence="5">
    <location>
        <begin position="8"/>
        <end position="65"/>
    </location>
</feature>
<dbReference type="InParanoid" id="A0A2G4YMK7"/>
<keyword evidence="7" id="KW-1185">Reference proteome</keyword>
<dbReference type="AlphaFoldDB" id="A0A2G4YMK7"/>
<dbReference type="InterPro" id="IPR036388">
    <property type="entry name" value="WH-like_DNA-bd_sf"/>
</dbReference>
<dbReference type="SUPFAM" id="SSF46785">
    <property type="entry name" value="Winged helix' DNA-binding domain"/>
    <property type="match status" value="1"/>
</dbReference>
<sequence length="293" mass="33378">MYRKSLFMDITQVRTFIAVADTGSFIAAADRVHVTQSTVSIRIRNLEDQLGTYLFERSKQGASLTIAGKQFLKHAIALTKIWDQARLDVGIGEEHETILRIGGQVSLWDGFLMKLLPWMRVHAPEIAIRTEMGYSPDLTQKLSEGSIDIGIMYRPEHRPGFKIKQIFEDEMILVSSQAEDKDIFENDYIFVNWGPEFLSDHALNFPDMKTPRVSLDLGTLGIEYLLLSPASGYFPRRIAEPLIQEERVRLVDWAPKFNYPAYISYADDIDSDLMNIILKGIKVISRDVGHNPL</sequence>
<evidence type="ECO:0000259" key="5">
    <source>
        <dbReference type="PROSITE" id="PS50931"/>
    </source>
</evidence>
<dbReference type="GO" id="GO:0000976">
    <property type="term" value="F:transcription cis-regulatory region binding"/>
    <property type="evidence" value="ECO:0007669"/>
    <property type="project" value="TreeGrafter"/>
</dbReference>
<dbReference type="GO" id="GO:0003700">
    <property type="term" value="F:DNA-binding transcription factor activity"/>
    <property type="evidence" value="ECO:0007669"/>
    <property type="project" value="InterPro"/>
</dbReference>
<protein>
    <submittedName>
        <fullName evidence="6">LysR family transcriptional regulator</fullName>
    </submittedName>
</protein>
<dbReference type="Proteomes" id="UP000229730">
    <property type="component" value="Unassembled WGS sequence"/>
</dbReference>
<dbReference type="SUPFAM" id="SSF53850">
    <property type="entry name" value="Periplasmic binding protein-like II"/>
    <property type="match status" value="1"/>
</dbReference>
<dbReference type="PANTHER" id="PTHR30126">
    <property type="entry name" value="HTH-TYPE TRANSCRIPTIONAL REGULATOR"/>
    <property type="match status" value="1"/>
</dbReference>
<gene>
    <name evidence="6" type="ORF">CRD36_16430</name>
</gene>
<dbReference type="InterPro" id="IPR005119">
    <property type="entry name" value="LysR_subst-bd"/>
</dbReference>
<dbReference type="PROSITE" id="PS50931">
    <property type="entry name" value="HTH_LYSR"/>
    <property type="match status" value="1"/>
</dbReference>
<keyword evidence="4" id="KW-0804">Transcription</keyword>
<dbReference type="Gene3D" id="1.10.10.10">
    <property type="entry name" value="Winged helix-like DNA-binding domain superfamily/Winged helix DNA-binding domain"/>
    <property type="match status" value="1"/>
</dbReference>
<dbReference type="FunCoup" id="A0A2G4YMK7">
    <property type="interactions" value="25"/>
</dbReference>
<proteinExistence type="inferred from homology"/>
<evidence type="ECO:0000256" key="1">
    <source>
        <dbReference type="ARBA" id="ARBA00009437"/>
    </source>
</evidence>
<organism evidence="6 7">
    <name type="scientific">Paremcibacter congregatus</name>
    <dbReference type="NCBI Taxonomy" id="2043170"/>
    <lineage>
        <taxon>Bacteria</taxon>
        <taxon>Pseudomonadati</taxon>
        <taxon>Pseudomonadota</taxon>
        <taxon>Alphaproteobacteria</taxon>
        <taxon>Emcibacterales</taxon>
        <taxon>Emcibacteraceae</taxon>
        <taxon>Paremcibacter</taxon>
    </lineage>
</organism>
<evidence type="ECO:0000313" key="6">
    <source>
        <dbReference type="EMBL" id="PHZ83551.1"/>
    </source>
</evidence>
<dbReference type="OrthoDB" id="7216893at2"/>
<dbReference type="FunFam" id="1.10.10.10:FF:000001">
    <property type="entry name" value="LysR family transcriptional regulator"/>
    <property type="match status" value="1"/>
</dbReference>
<evidence type="ECO:0000313" key="7">
    <source>
        <dbReference type="Proteomes" id="UP000229730"/>
    </source>
</evidence>
<comment type="caution">
    <text evidence="6">The sequence shown here is derived from an EMBL/GenBank/DDBJ whole genome shotgun (WGS) entry which is preliminary data.</text>
</comment>
<dbReference type="Gene3D" id="3.40.190.290">
    <property type="match status" value="1"/>
</dbReference>
<reference evidence="6 7" key="1">
    <citation type="submission" date="2017-10" db="EMBL/GenBank/DDBJ databases">
        <title>Frigbacter circumglobatus gen. nov. sp. nov., isolated from sediment cultured in situ.</title>
        <authorList>
            <person name="Zhao Z."/>
        </authorList>
    </citation>
    <scope>NUCLEOTIDE SEQUENCE [LARGE SCALE GENOMIC DNA]</scope>
    <source>
        <strain evidence="6 7">ZYL</strain>
    </source>
</reference>
<comment type="similarity">
    <text evidence="1">Belongs to the LysR transcriptional regulatory family.</text>
</comment>
<dbReference type="Pfam" id="PF03466">
    <property type="entry name" value="LysR_substrate"/>
    <property type="match status" value="1"/>
</dbReference>
<evidence type="ECO:0000256" key="4">
    <source>
        <dbReference type="ARBA" id="ARBA00023163"/>
    </source>
</evidence>
<evidence type="ECO:0000256" key="3">
    <source>
        <dbReference type="ARBA" id="ARBA00023125"/>
    </source>
</evidence>
<accession>A0A2G4YMK7</accession>
<dbReference type="InterPro" id="IPR036390">
    <property type="entry name" value="WH_DNA-bd_sf"/>
</dbReference>